<dbReference type="GO" id="GO:0006412">
    <property type="term" value="P:translation"/>
    <property type="evidence" value="ECO:0007669"/>
    <property type="project" value="InterPro"/>
</dbReference>
<evidence type="ECO:0000259" key="5">
    <source>
        <dbReference type="Pfam" id="PF00347"/>
    </source>
</evidence>
<dbReference type="PRINTS" id="PR00059">
    <property type="entry name" value="RIBOSOMALL6"/>
</dbReference>
<dbReference type="NCBIfam" id="TIGR03654">
    <property type="entry name" value="L6_bact"/>
    <property type="match status" value="1"/>
</dbReference>
<gene>
    <name evidence="6" type="ORF">E3P90_01936</name>
</gene>
<dbReference type="InterPro" id="IPR000702">
    <property type="entry name" value="Ribosomal_uL6-like"/>
</dbReference>
<dbReference type="SUPFAM" id="SSF56053">
    <property type="entry name" value="Ribosomal protein L6"/>
    <property type="match status" value="2"/>
</dbReference>
<dbReference type="InterPro" id="IPR019906">
    <property type="entry name" value="Ribosomal_uL6_bac-type"/>
</dbReference>
<reference evidence="6 7" key="1">
    <citation type="submission" date="2019-03" db="EMBL/GenBank/DDBJ databases">
        <title>Sequencing 23 genomes of Wallemia ichthyophaga.</title>
        <authorList>
            <person name="Gostincar C."/>
        </authorList>
    </citation>
    <scope>NUCLEOTIDE SEQUENCE [LARGE SCALE GENOMIC DNA]</scope>
    <source>
        <strain evidence="6 7">EXF-8621</strain>
    </source>
</reference>
<evidence type="ECO:0000256" key="1">
    <source>
        <dbReference type="ARBA" id="ARBA00009356"/>
    </source>
</evidence>
<dbReference type="GO" id="GO:0019843">
    <property type="term" value="F:rRNA binding"/>
    <property type="evidence" value="ECO:0007669"/>
    <property type="project" value="InterPro"/>
</dbReference>
<sequence length="189" mass="20979">MIFRRALSTSSRQLSHVGKNPVIIPSSTQVTSSLYKLSVKGPLGEESVDIKPFIQLKQSSGDIKITVEDRKIPLQRSMWGLTRTLVQNAITGVTEGFRVNVRLVGVGYRAAIEGRNIHLKLGFSHPVIMQIPDGVNAETPATNKVILTGSNKHQVTAFAAAIRHWRKPEPYNGKGIFINDETIQRKDKR</sequence>
<organism evidence="6 7">
    <name type="scientific">Wallemia ichthyophaga</name>
    <dbReference type="NCBI Taxonomy" id="245174"/>
    <lineage>
        <taxon>Eukaryota</taxon>
        <taxon>Fungi</taxon>
        <taxon>Dikarya</taxon>
        <taxon>Basidiomycota</taxon>
        <taxon>Wallemiomycotina</taxon>
        <taxon>Wallemiomycetes</taxon>
        <taxon>Wallemiales</taxon>
        <taxon>Wallemiaceae</taxon>
        <taxon>Wallemia</taxon>
    </lineage>
</organism>
<dbReference type="GO" id="GO:0005762">
    <property type="term" value="C:mitochondrial large ribosomal subunit"/>
    <property type="evidence" value="ECO:0007669"/>
    <property type="project" value="TreeGrafter"/>
</dbReference>
<dbReference type="PANTHER" id="PTHR11655:SF14">
    <property type="entry name" value="LARGE RIBOSOMAL SUBUNIT PROTEIN UL6M"/>
    <property type="match status" value="1"/>
</dbReference>
<evidence type="ECO:0000313" key="6">
    <source>
        <dbReference type="EMBL" id="TIB12799.1"/>
    </source>
</evidence>
<evidence type="ECO:0000256" key="3">
    <source>
        <dbReference type="ARBA" id="ARBA00023274"/>
    </source>
</evidence>
<dbReference type="FunFam" id="3.90.930.12:FF:000001">
    <property type="entry name" value="50S ribosomal protein L6"/>
    <property type="match status" value="1"/>
</dbReference>
<dbReference type="OrthoDB" id="540873at2759"/>
<evidence type="ECO:0000256" key="4">
    <source>
        <dbReference type="RuleBase" id="RU003869"/>
    </source>
</evidence>
<dbReference type="PANTHER" id="PTHR11655">
    <property type="entry name" value="60S/50S RIBOSOMAL PROTEIN L6/L9"/>
    <property type="match status" value="1"/>
</dbReference>
<proteinExistence type="inferred from homology"/>
<dbReference type="InterPro" id="IPR020040">
    <property type="entry name" value="Ribosomal_uL6_a/b-dom"/>
</dbReference>
<dbReference type="GO" id="GO:0003735">
    <property type="term" value="F:structural constituent of ribosome"/>
    <property type="evidence" value="ECO:0007669"/>
    <property type="project" value="InterPro"/>
</dbReference>
<dbReference type="PIRSF" id="PIRSF002162">
    <property type="entry name" value="Ribosomal_L6"/>
    <property type="match status" value="1"/>
</dbReference>
<name>A0A4T0HF40_WALIC</name>
<comment type="caution">
    <text evidence="6">The sequence shown here is derived from an EMBL/GenBank/DDBJ whole genome shotgun (WGS) entry which is preliminary data.</text>
</comment>
<dbReference type="Proteomes" id="UP000306954">
    <property type="component" value="Unassembled WGS sequence"/>
</dbReference>
<protein>
    <recommendedName>
        <fullName evidence="5">Large ribosomal subunit protein uL6 alpha-beta domain-containing protein</fullName>
    </recommendedName>
</protein>
<dbReference type="InterPro" id="IPR036789">
    <property type="entry name" value="Ribosomal_uL6-like_a/b-dom_sf"/>
</dbReference>
<dbReference type="Gene3D" id="3.90.930.12">
    <property type="entry name" value="Ribosomal protein L6, alpha-beta domain"/>
    <property type="match status" value="2"/>
</dbReference>
<comment type="similarity">
    <text evidence="1 4">Belongs to the universal ribosomal protein uL6 family.</text>
</comment>
<dbReference type="Pfam" id="PF00347">
    <property type="entry name" value="Ribosomal_L6"/>
    <property type="match status" value="2"/>
</dbReference>
<accession>A0A4T0HF40</accession>
<evidence type="ECO:0000313" key="7">
    <source>
        <dbReference type="Proteomes" id="UP000306954"/>
    </source>
</evidence>
<feature type="domain" description="Large ribosomal subunit protein uL6 alpha-beta" evidence="5">
    <location>
        <begin position="24"/>
        <end position="96"/>
    </location>
</feature>
<keyword evidence="2 4" id="KW-0689">Ribosomal protein</keyword>
<dbReference type="AlphaFoldDB" id="A0A4T0HF40"/>
<dbReference type="EMBL" id="SPOF01000017">
    <property type="protein sequence ID" value="TIB12799.1"/>
    <property type="molecule type" value="Genomic_DNA"/>
</dbReference>
<evidence type="ECO:0000256" key="2">
    <source>
        <dbReference type="ARBA" id="ARBA00022980"/>
    </source>
</evidence>
<keyword evidence="3 4" id="KW-0687">Ribonucleoprotein</keyword>
<feature type="domain" description="Large ribosomal subunit protein uL6 alpha-beta" evidence="5">
    <location>
        <begin position="104"/>
        <end position="176"/>
    </location>
</feature>